<dbReference type="GO" id="GO:0000981">
    <property type="term" value="F:DNA-binding transcription factor activity, RNA polymerase II-specific"/>
    <property type="evidence" value="ECO:0007669"/>
    <property type="project" value="InterPro"/>
</dbReference>
<evidence type="ECO:0000259" key="4">
    <source>
        <dbReference type="PROSITE" id="PS50048"/>
    </source>
</evidence>
<dbReference type="PANTHER" id="PTHR37534">
    <property type="entry name" value="TRANSCRIPTIONAL ACTIVATOR PROTEIN UGA3"/>
    <property type="match status" value="1"/>
</dbReference>
<comment type="caution">
    <text evidence="5">The sequence shown here is derived from an EMBL/GenBank/DDBJ whole genome shotgun (WGS) entry which is preliminary data.</text>
</comment>
<evidence type="ECO:0000256" key="3">
    <source>
        <dbReference type="SAM" id="MobiDB-lite"/>
    </source>
</evidence>
<keyword evidence="6" id="KW-1185">Reference proteome</keyword>
<evidence type="ECO:0000256" key="1">
    <source>
        <dbReference type="ARBA" id="ARBA00004123"/>
    </source>
</evidence>
<dbReference type="PANTHER" id="PTHR37534:SF43">
    <property type="entry name" value="FINGER DOMAIN PROTEIN, PUTATIVE (AFU_ORTHOLOGUE AFUA_1G01850)-RELATED"/>
    <property type="match status" value="1"/>
</dbReference>
<dbReference type="Pfam" id="PF00172">
    <property type="entry name" value="Zn_clus"/>
    <property type="match status" value="1"/>
</dbReference>
<evidence type="ECO:0000313" key="6">
    <source>
        <dbReference type="Proteomes" id="UP000736672"/>
    </source>
</evidence>
<sequence length="759" mass="83000">MYRSPARPSLVAPPDHEYLPRQSIAIVTELNNVTESQSGGMEVREGAPLALRGFALGTDEQFPHCPNTSTRLSGPPEVPSDIRRSLAIKPRAAARPSKQDPKGHPLLGFYLRVWQKGLPRAGRPGHALLRPPDPVSVNPLFLSGMRPMPIIRSRTGCFTCRRRKKKCDEKKPVCSGCKRNKLECHWPEPTNSNNNSSSSSSQPRTSKASASVAPDSASAGIHRPVQVTTERRSFSQPLQHRRQQTELESDHEPEPERDPEDQPTIVVSASSHPGLLQNGPGPPDDTSPTSDDAHMIDAEADDEAEDQGQPSPSASTTTSSASSSDSPTTILPAARYDRDVTNALALAVASAGPSDAGLTMNGGIPMPMSMLPQQGHHSYELLSYYLARTANSMGNGSTDVNPFIAKLIPLAFSKPLVLQLILAQSAAHRQASAEPLPTDEVAQRYYTDSLRMFRNVVDEYVSGNAENTLVLTVGSLIMCLTEVAKGDIHGTIFDHLTASKSLVSTLLTGGQTEPYGDLPDFLIEYYMHMAATSMISIDPQYNSQSLLSPDIEFRARELVTRKYVGQLCGCWLELLILISQIFHLGQSMLAVVDGQTVPPSPDSIVNFSFLQSQVMGFFPDPSVSPYSRLAGLVWKQAVLLYLWSVLGTPQPQANNSVHKALMDSAVAEAITLLDQFPASERINTSLCWPLAVIGCCTSDPIVQQVLRNRLQTMLDTIGLGNMRQTLVLLEHIWREPLDQVSPWTLCRAMREHQIWISFA</sequence>
<name>A0A9P9KYZ4_FUSSL</name>
<dbReference type="SMART" id="SM00066">
    <property type="entry name" value="GAL4"/>
    <property type="match status" value="1"/>
</dbReference>
<dbReference type="InterPro" id="IPR036864">
    <property type="entry name" value="Zn2-C6_fun-type_DNA-bd_sf"/>
</dbReference>
<dbReference type="OrthoDB" id="1919336at2759"/>
<dbReference type="SUPFAM" id="SSF57701">
    <property type="entry name" value="Zn2/Cys6 DNA-binding domain"/>
    <property type="match status" value="1"/>
</dbReference>
<accession>A0A9P9KYZ4</accession>
<dbReference type="CDD" id="cd00067">
    <property type="entry name" value="GAL4"/>
    <property type="match status" value="1"/>
</dbReference>
<reference evidence="5" key="1">
    <citation type="journal article" date="2021" name="Nat. Commun.">
        <title>Genetic determinants of endophytism in the Arabidopsis root mycobiome.</title>
        <authorList>
            <person name="Mesny F."/>
            <person name="Miyauchi S."/>
            <person name="Thiergart T."/>
            <person name="Pickel B."/>
            <person name="Atanasova L."/>
            <person name="Karlsson M."/>
            <person name="Huettel B."/>
            <person name="Barry K.W."/>
            <person name="Haridas S."/>
            <person name="Chen C."/>
            <person name="Bauer D."/>
            <person name="Andreopoulos W."/>
            <person name="Pangilinan J."/>
            <person name="LaButti K."/>
            <person name="Riley R."/>
            <person name="Lipzen A."/>
            <person name="Clum A."/>
            <person name="Drula E."/>
            <person name="Henrissat B."/>
            <person name="Kohler A."/>
            <person name="Grigoriev I.V."/>
            <person name="Martin F.M."/>
            <person name="Hacquard S."/>
        </authorList>
    </citation>
    <scope>NUCLEOTIDE SEQUENCE</scope>
    <source>
        <strain evidence="5">FSSC 5 MPI-SDFR-AT-0091</strain>
    </source>
</reference>
<dbReference type="GO" id="GO:0005634">
    <property type="term" value="C:nucleus"/>
    <property type="evidence" value="ECO:0007669"/>
    <property type="project" value="UniProtKB-SubCell"/>
</dbReference>
<dbReference type="Gene3D" id="4.10.240.10">
    <property type="entry name" value="Zn(2)-C6 fungal-type DNA-binding domain"/>
    <property type="match status" value="1"/>
</dbReference>
<evidence type="ECO:0000313" key="5">
    <source>
        <dbReference type="EMBL" id="KAH7271126.1"/>
    </source>
</evidence>
<feature type="compositionally biased region" description="Low complexity" evidence="3">
    <location>
        <begin position="191"/>
        <end position="219"/>
    </location>
</feature>
<feature type="domain" description="Zn(2)-C6 fungal-type" evidence="4">
    <location>
        <begin position="156"/>
        <end position="186"/>
    </location>
</feature>
<dbReference type="InterPro" id="IPR021858">
    <property type="entry name" value="Fun_TF"/>
</dbReference>
<dbReference type="PROSITE" id="PS00463">
    <property type="entry name" value="ZN2_CY6_FUNGAL_1"/>
    <property type="match status" value="1"/>
</dbReference>
<dbReference type="Proteomes" id="UP000736672">
    <property type="component" value="Unassembled WGS sequence"/>
</dbReference>
<dbReference type="Pfam" id="PF11951">
    <property type="entry name" value="Fungal_trans_2"/>
    <property type="match status" value="1"/>
</dbReference>
<dbReference type="GO" id="GO:0000976">
    <property type="term" value="F:transcription cis-regulatory region binding"/>
    <property type="evidence" value="ECO:0007669"/>
    <property type="project" value="TreeGrafter"/>
</dbReference>
<dbReference type="PROSITE" id="PS50048">
    <property type="entry name" value="ZN2_CY6_FUNGAL_2"/>
    <property type="match status" value="1"/>
</dbReference>
<proteinExistence type="predicted"/>
<dbReference type="AlphaFoldDB" id="A0A9P9KYZ4"/>
<comment type="subcellular location">
    <subcellularLocation>
        <location evidence="1">Nucleus</location>
    </subcellularLocation>
</comment>
<feature type="region of interest" description="Disordered" evidence="3">
    <location>
        <begin position="184"/>
        <end position="330"/>
    </location>
</feature>
<dbReference type="InterPro" id="IPR001138">
    <property type="entry name" value="Zn2Cys6_DnaBD"/>
</dbReference>
<protein>
    <submittedName>
        <fullName evidence="5">Fungal-specific transcription factor domain-containing protein</fullName>
    </submittedName>
</protein>
<gene>
    <name evidence="5" type="ORF">B0J15DRAFT_461181</name>
</gene>
<evidence type="ECO:0000256" key="2">
    <source>
        <dbReference type="ARBA" id="ARBA00023242"/>
    </source>
</evidence>
<organism evidence="5 6">
    <name type="scientific">Fusarium solani</name>
    <name type="common">Filamentous fungus</name>
    <dbReference type="NCBI Taxonomy" id="169388"/>
    <lineage>
        <taxon>Eukaryota</taxon>
        <taxon>Fungi</taxon>
        <taxon>Dikarya</taxon>
        <taxon>Ascomycota</taxon>
        <taxon>Pezizomycotina</taxon>
        <taxon>Sordariomycetes</taxon>
        <taxon>Hypocreomycetidae</taxon>
        <taxon>Hypocreales</taxon>
        <taxon>Nectriaceae</taxon>
        <taxon>Fusarium</taxon>
        <taxon>Fusarium solani species complex</taxon>
    </lineage>
</organism>
<keyword evidence="2" id="KW-0539">Nucleus</keyword>
<dbReference type="GO" id="GO:0008270">
    <property type="term" value="F:zinc ion binding"/>
    <property type="evidence" value="ECO:0007669"/>
    <property type="project" value="InterPro"/>
</dbReference>
<dbReference type="GO" id="GO:0045944">
    <property type="term" value="P:positive regulation of transcription by RNA polymerase II"/>
    <property type="evidence" value="ECO:0007669"/>
    <property type="project" value="TreeGrafter"/>
</dbReference>
<feature type="compositionally biased region" description="Low complexity" evidence="3">
    <location>
        <begin position="310"/>
        <end position="329"/>
    </location>
</feature>
<dbReference type="EMBL" id="JAGTJS010000004">
    <property type="protein sequence ID" value="KAH7271126.1"/>
    <property type="molecule type" value="Genomic_DNA"/>
</dbReference>
<feature type="compositionally biased region" description="Basic and acidic residues" evidence="3">
    <location>
        <begin position="243"/>
        <end position="256"/>
    </location>
</feature>